<gene>
    <name evidence="2" type="ORF">SAMN02787144_101497</name>
</gene>
<dbReference type="Proteomes" id="UP000181909">
    <property type="component" value="Unassembled WGS sequence"/>
</dbReference>
<dbReference type="EMBL" id="FPJO01000014">
    <property type="protein sequence ID" value="SFY23060.1"/>
    <property type="molecule type" value="Genomic_DNA"/>
</dbReference>
<dbReference type="OrthoDB" id="4101897at2"/>
<organism evidence="2 3">
    <name type="scientific">Streptomyces atratus</name>
    <dbReference type="NCBI Taxonomy" id="1893"/>
    <lineage>
        <taxon>Bacteria</taxon>
        <taxon>Bacillati</taxon>
        <taxon>Actinomycetota</taxon>
        <taxon>Actinomycetes</taxon>
        <taxon>Kitasatosporales</taxon>
        <taxon>Streptomycetaceae</taxon>
        <taxon>Streptomyces</taxon>
    </lineage>
</organism>
<evidence type="ECO:0008006" key="4">
    <source>
        <dbReference type="Google" id="ProtNLM"/>
    </source>
</evidence>
<feature type="region of interest" description="Disordered" evidence="1">
    <location>
        <begin position="448"/>
        <end position="474"/>
    </location>
</feature>
<name>A0A1K2DKA9_STRAR</name>
<dbReference type="AlphaFoldDB" id="A0A1K2DKA9"/>
<feature type="compositionally biased region" description="Pro residues" evidence="1">
    <location>
        <begin position="268"/>
        <end position="277"/>
    </location>
</feature>
<evidence type="ECO:0000256" key="1">
    <source>
        <dbReference type="SAM" id="MobiDB-lite"/>
    </source>
</evidence>
<feature type="region of interest" description="Disordered" evidence="1">
    <location>
        <begin position="250"/>
        <end position="283"/>
    </location>
</feature>
<protein>
    <recommendedName>
        <fullName evidence="4">Hsp70 protein</fullName>
    </recommendedName>
</protein>
<evidence type="ECO:0000313" key="2">
    <source>
        <dbReference type="EMBL" id="SFY23060.1"/>
    </source>
</evidence>
<proteinExistence type="predicted"/>
<reference evidence="2 3" key="1">
    <citation type="submission" date="2016-11" db="EMBL/GenBank/DDBJ databases">
        <authorList>
            <person name="Jaros S."/>
            <person name="Januszkiewicz K."/>
            <person name="Wedrychowicz H."/>
        </authorList>
    </citation>
    <scope>NUCLEOTIDE SEQUENCE [LARGE SCALE GENOMIC DNA]</scope>
    <source>
        <strain evidence="2 3">OK807</strain>
    </source>
</reference>
<evidence type="ECO:0000313" key="3">
    <source>
        <dbReference type="Proteomes" id="UP000181909"/>
    </source>
</evidence>
<dbReference type="RefSeq" id="WP_072487117.1">
    <property type="nucleotide sequence ID" value="NZ_CP108276.1"/>
</dbReference>
<accession>A0A1K2DKA9</accession>
<dbReference type="STRING" id="1893.SAMN02787144_101497"/>
<sequence>MNSVGIDIGSRYARIARVGGQGAPELIELPGSVPGEGLPVPAGAGAGREEALRAVYSAYRREHGTPAHMVVVVPQSGHLEHVRRATAALAELHGDGRAPHLRTLSTPRAVLALLRDAGTAARSRLAVCDLGAAAAEVSLCVVTAAAVAVAGTSRHAPPGGYGAGSDTALLAEAGLRDDEAGRPALAAARAEDGAAQRLDLALGRAEARPDRFDSTTVLRVAGREITAGTVRVALRRLTAGLDLALSRLPGGAEGAPGDGPSAGAKPPGSTPAAPPAGPGGAPARHLVAVGGTARFAPLVRHLADRGWQLAPLPAGTDPALAAVFGASLVAAGRIDPADRYPYAVCVGAHRTVAGRPEGQELVISGAGHLEPGGETVYAQAAGERLRVRTGPAGAAAGRPVQVRVRDPRGGASTPVRTLALPGAPEEDRFHVGVRLAVDGTARLVLHPLGPSAPTEFPLGDLPTDLGTDPKGEPS</sequence>
<feature type="compositionally biased region" description="Low complexity" evidence="1">
    <location>
        <begin position="258"/>
        <end position="267"/>
    </location>
</feature>